<dbReference type="InterPro" id="IPR003679">
    <property type="entry name" value="Amioglycoside_AcTrfase"/>
</dbReference>
<gene>
    <name evidence="5" type="ORF">MKY91_05200</name>
</gene>
<comment type="catalytic activity">
    <reaction evidence="4">
        <text>a 2-deoxystreptamine antibiotic + acetyl-CoA = an N(3)-acetyl-2-deoxystreptamine antibiotic + CoA + H(+)</text>
        <dbReference type="Rhea" id="RHEA:12665"/>
        <dbReference type="ChEBI" id="CHEBI:15378"/>
        <dbReference type="ChEBI" id="CHEBI:57287"/>
        <dbReference type="ChEBI" id="CHEBI:57288"/>
        <dbReference type="ChEBI" id="CHEBI:57921"/>
        <dbReference type="ChEBI" id="CHEBI:77452"/>
        <dbReference type="EC" id="2.3.1.81"/>
    </reaction>
</comment>
<sequence length="264" mass="29664">MSQERLIKESARPQTRQSLTMDLKHLGLREGMTVIVHSSMKSLGWVCGGAVAVIQALQDVITHKGTLIMPAHSADVSDPREWENPAIPKEWIQEVMSELPPFDLLMTPTFGMGVIPELFRTYPNVKRSNHPVHSFSVWGNNSEEVAKNHSLDYGLGENSPLGYLYQNNGYVLMLGTGYETNTSMHLGEHLGGTVKQVKKMSPMIENHQKVWKEYVELDYDADPFSAIGERFEGEHNILEGKVGHSQAKLMYQPDLVNFTGKHFS</sequence>
<evidence type="ECO:0000313" key="6">
    <source>
        <dbReference type="Proteomes" id="UP001418796"/>
    </source>
</evidence>
<accession>A0ABU9VF77</accession>
<comment type="similarity">
    <text evidence="1 4">Belongs to the antibiotic N-acetyltransferase family.</text>
</comment>
<evidence type="ECO:0000256" key="3">
    <source>
        <dbReference type="ARBA" id="ARBA00023315"/>
    </source>
</evidence>
<evidence type="ECO:0000256" key="4">
    <source>
        <dbReference type="RuleBase" id="RU365031"/>
    </source>
</evidence>
<proteinExistence type="inferred from homology"/>
<keyword evidence="6" id="KW-1185">Reference proteome</keyword>
<dbReference type="Pfam" id="PF02522">
    <property type="entry name" value="Antibiotic_NAT"/>
    <property type="match status" value="1"/>
</dbReference>
<dbReference type="EC" id="2.3.1.-" evidence="4"/>
<evidence type="ECO:0000313" key="5">
    <source>
        <dbReference type="EMBL" id="MEN0642552.1"/>
    </source>
</evidence>
<keyword evidence="4" id="KW-0046">Antibiotic resistance</keyword>
<dbReference type="SUPFAM" id="SSF110710">
    <property type="entry name" value="TTHA0583/YokD-like"/>
    <property type="match status" value="1"/>
</dbReference>
<dbReference type="InterPro" id="IPR028345">
    <property type="entry name" value="Antibiotic_NAT-like"/>
</dbReference>
<dbReference type="RefSeq" id="WP_343129662.1">
    <property type="nucleotide sequence ID" value="NZ_JBCITK010000001.1"/>
</dbReference>
<organism evidence="5 6">
    <name type="scientific">Alkalicoccobacillus gibsonii</name>
    <dbReference type="NCBI Taxonomy" id="79881"/>
    <lineage>
        <taxon>Bacteria</taxon>
        <taxon>Bacillati</taxon>
        <taxon>Bacillota</taxon>
        <taxon>Bacilli</taxon>
        <taxon>Bacillales</taxon>
        <taxon>Bacillaceae</taxon>
        <taxon>Alkalicoccobacillus</taxon>
    </lineage>
</organism>
<dbReference type="PANTHER" id="PTHR11104:SF0">
    <property type="entry name" value="SPBETA PROPHAGE-DERIVED AMINOGLYCOSIDE N(3')-ACETYLTRANSFERASE-LIKE PROTEIN YOKD"/>
    <property type="match status" value="1"/>
</dbReference>
<dbReference type="EMBL" id="JBCITK010000001">
    <property type="protein sequence ID" value="MEN0642552.1"/>
    <property type="molecule type" value="Genomic_DNA"/>
</dbReference>
<evidence type="ECO:0000256" key="2">
    <source>
        <dbReference type="ARBA" id="ARBA00022679"/>
    </source>
</evidence>
<keyword evidence="2 4" id="KW-0808">Transferase</keyword>
<reference evidence="5 6" key="1">
    <citation type="submission" date="2024-03" db="EMBL/GenBank/DDBJ databases">
        <title>Bacilli Hybrid Assemblies.</title>
        <authorList>
            <person name="Kovac J."/>
        </authorList>
    </citation>
    <scope>NUCLEOTIDE SEQUENCE [LARGE SCALE GENOMIC DNA]</scope>
    <source>
        <strain evidence="5 6">FSL R7-0666</strain>
    </source>
</reference>
<evidence type="ECO:0000256" key="1">
    <source>
        <dbReference type="ARBA" id="ARBA00006383"/>
    </source>
</evidence>
<dbReference type="Proteomes" id="UP001418796">
    <property type="component" value="Unassembled WGS sequence"/>
</dbReference>
<protein>
    <recommendedName>
        <fullName evidence="4">Aminoglycoside N(3)-acetyltransferase</fullName>
        <ecNumber evidence="4">2.3.1.-</ecNumber>
    </recommendedName>
</protein>
<comment type="caution">
    <text evidence="5">The sequence shown here is derived from an EMBL/GenBank/DDBJ whole genome shotgun (WGS) entry which is preliminary data.</text>
</comment>
<keyword evidence="3 4" id="KW-0012">Acyltransferase</keyword>
<name>A0ABU9VF77_9BACI</name>
<dbReference type="PANTHER" id="PTHR11104">
    <property type="entry name" value="AMINOGLYCOSIDE N3-ACETYLTRANSFERASE"/>
    <property type="match status" value="1"/>
</dbReference>